<organism evidence="1 2">
    <name type="scientific">Marinomonas hwangdonensis</name>
    <dbReference type="NCBI Taxonomy" id="1053647"/>
    <lineage>
        <taxon>Bacteria</taxon>
        <taxon>Pseudomonadati</taxon>
        <taxon>Pseudomonadota</taxon>
        <taxon>Gammaproteobacteria</taxon>
        <taxon>Oceanospirillales</taxon>
        <taxon>Oceanospirillaceae</taxon>
        <taxon>Marinomonas</taxon>
    </lineage>
</organism>
<evidence type="ECO:0000313" key="2">
    <source>
        <dbReference type="Proteomes" id="UP000280507"/>
    </source>
</evidence>
<dbReference type="Proteomes" id="UP000280507">
    <property type="component" value="Unassembled WGS sequence"/>
</dbReference>
<dbReference type="InterPro" id="IPR009921">
    <property type="entry name" value="YehS-like"/>
</dbReference>
<accession>A0A3M8Q695</accession>
<dbReference type="Pfam" id="PF07308">
    <property type="entry name" value="DUF1456"/>
    <property type="match status" value="2"/>
</dbReference>
<dbReference type="RefSeq" id="WP_123095187.1">
    <property type="nucleotide sequence ID" value="NZ_RIZG01000003.1"/>
</dbReference>
<keyword evidence="2" id="KW-1185">Reference proteome</keyword>
<evidence type="ECO:0000313" key="1">
    <source>
        <dbReference type="EMBL" id="RNF51615.1"/>
    </source>
</evidence>
<dbReference type="OrthoDB" id="9788465at2"/>
<comment type="caution">
    <text evidence="1">The sequence shown here is derived from an EMBL/GenBank/DDBJ whole genome shotgun (WGS) entry which is preliminary data.</text>
</comment>
<name>A0A3M8Q695_9GAMM</name>
<gene>
    <name evidence="1" type="ORF">EBI00_06905</name>
</gene>
<dbReference type="AlphaFoldDB" id="A0A3M8Q695"/>
<dbReference type="PANTHER" id="PTHR37805:SF1">
    <property type="entry name" value="CYTOPLASMIC PROTEIN"/>
    <property type="match status" value="1"/>
</dbReference>
<proteinExistence type="predicted"/>
<dbReference type="EMBL" id="RIZG01000003">
    <property type="protein sequence ID" value="RNF51615.1"/>
    <property type="molecule type" value="Genomic_DNA"/>
</dbReference>
<reference evidence="1 2" key="1">
    <citation type="journal article" date="2012" name="Int. J. Syst. Evol. Microbiol.">
        <title>Marinomonas hwangdonensis sp. nov., isolated from seawater.</title>
        <authorList>
            <person name="Jung Y.T."/>
            <person name="Oh T.K."/>
            <person name="Yoon J.H."/>
        </authorList>
    </citation>
    <scope>NUCLEOTIDE SEQUENCE [LARGE SCALE GENOMIC DNA]</scope>
    <source>
        <strain evidence="1 2">HDW-15</strain>
    </source>
</reference>
<protein>
    <submittedName>
        <fullName evidence="1">DUF1456 family protein</fullName>
    </submittedName>
</protein>
<dbReference type="PANTHER" id="PTHR37805">
    <property type="entry name" value="CYTOPLASMIC PROTEIN-RELATED"/>
    <property type="match status" value="1"/>
</dbReference>
<sequence>MNNNDILRRLRYTFDLKDQSVMAIFAAADGVATQEQVNSWLKKEDDAGYIEMTDIEMATFLNGFINAKRGKREGPQPEPEKRLTNNAIFMKLRIALNLQAEEILDIMSLAEFNLSKHELSSFFRKPDNRHYCECKDQILRNFLMGLQIQFRPKTDA</sequence>